<dbReference type="Gene3D" id="3.30.40.10">
    <property type="entry name" value="Zinc/RING finger domain, C3HC4 (zinc finger)"/>
    <property type="match status" value="1"/>
</dbReference>
<evidence type="ECO:0000313" key="13">
    <source>
        <dbReference type="Proteomes" id="UP000039324"/>
    </source>
</evidence>
<feature type="compositionally biased region" description="Basic and acidic residues" evidence="9">
    <location>
        <begin position="99"/>
        <end position="115"/>
    </location>
</feature>
<dbReference type="SUPFAM" id="SSF57850">
    <property type="entry name" value="RING/U-box"/>
    <property type="match status" value="1"/>
</dbReference>
<dbReference type="AlphaFoldDB" id="A0A0G4IUH6"/>
<dbReference type="Pfam" id="PF13639">
    <property type="entry name" value="zf-RING_2"/>
    <property type="match status" value="1"/>
</dbReference>
<dbReference type="PANTHER" id="PTHR46539:SF1">
    <property type="entry name" value="E3 UBIQUITIN-PROTEIN LIGASE ATL42"/>
    <property type="match status" value="1"/>
</dbReference>
<dbReference type="SMART" id="SM00184">
    <property type="entry name" value="RING"/>
    <property type="match status" value="1"/>
</dbReference>
<protein>
    <recommendedName>
        <fullName evidence="11">RING-type domain-containing protein</fullName>
    </recommendedName>
</protein>
<dbReference type="STRING" id="37360.A0A0G4IUH6"/>
<dbReference type="OrthoDB" id="8062037at2759"/>
<keyword evidence="13" id="KW-1185">Reference proteome</keyword>
<keyword evidence="6 10" id="KW-1133">Transmembrane helix</keyword>
<keyword evidence="5" id="KW-0862">Zinc</keyword>
<accession>A0A0G4IUH6</accession>
<feature type="transmembrane region" description="Helical" evidence="10">
    <location>
        <begin position="299"/>
        <end position="319"/>
    </location>
</feature>
<evidence type="ECO:0000256" key="7">
    <source>
        <dbReference type="ARBA" id="ARBA00023136"/>
    </source>
</evidence>
<dbReference type="Proteomes" id="UP000039324">
    <property type="component" value="Unassembled WGS sequence"/>
</dbReference>
<dbReference type="PROSITE" id="PS50089">
    <property type="entry name" value="ZF_RING_2"/>
    <property type="match status" value="1"/>
</dbReference>
<feature type="compositionally biased region" description="Basic and acidic residues" evidence="9">
    <location>
        <begin position="1"/>
        <end position="12"/>
    </location>
</feature>
<comment type="subcellular location">
    <subcellularLocation>
        <location evidence="1">Membrane</location>
    </subcellularLocation>
</comment>
<feature type="transmembrane region" description="Helical" evidence="10">
    <location>
        <begin position="276"/>
        <end position="293"/>
    </location>
</feature>
<dbReference type="PANTHER" id="PTHR46539">
    <property type="entry name" value="E3 UBIQUITIN-PROTEIN LIGASE ATL42"/>
    <property type="match status" value="1"/>
</dbReference>
<sequence length="497" mass="55311">MQQKDHIEKRAISCETQTLDADNGDDAVPAAPPVPRLEEGHGAVPAAPPAPPAPPLPGIKGPEATPSKDSGPHRLPFGSADLRAVRLRRRPEGSSADAPNDKTDSLADQENRPEEGSAANVCVSETKSVIWNMEIKPDDLLAVKLKPIPGREQRQRPLQYESDPDDAFSLLRAELAKRSQILHSPAETADVGTVNILTRSLIYRVPSRPRTSLKWKWRPTGRGTERERESLSALCDCLRMKSRSPVPMPFTLSWSVSNDCADRGDAEAALFSNDRVFLGLLLYLVLVTMLSWNRTESCAVYMQVYLCVSYVIVMVSRLLSARYDNDDVETDCTAQVCEIIHTFVILPVFAAWTISGTIWVIHYYACLAHSTSNSVIMIWVLFSYVYLLVKFYDVYRECRVMDDDVDDGFDLVLRSHPAPRFDPQQMPTFTFGDDTTKTDDSDCCAICLDDFVAGDLCKDMPNCGHCFHAACVDRWLPAHPSCPVCRTTVNQVAWDAV</sequence>
<dbReference type="InterPro" id="IPR001841">
    <property type="entry name" value="Znf_RING"/>
</dbReference>
<evidence type="ECO:0000256" key="9">
    <source>
        <dbReference type="SAM" id="MobiDB-lite"/>
    </source>
</evidence>
<evidence type="ECO:0000259" key="11">
    <source>
        <dbReference type="PROSITE" id="PS50089"/>
    </source>
</evidence>
<proteinExistence type="predicted"/>
<organism evidence="12 13">
    <name type="scientific">Plasmodiophora brassicae</name>
    <name type="common">Clubroot disease agent</name>
    <dbReference type="NCBI Taxonomy" id="37360"/>
    <lineage>
        <taxon>Eukaryota</taxon>
        <taxon>Sar</taxon>
        <taxon>Rhizaria</taxon>
        <taxon>Endomyxa</taxon>
        <taxon>Phytomyxea</taxon>
        <taxon>Plasmodiophorida</taxon>
        <taxon>Plasmodiophoridae</taxon>
        <taxon>Plasmodiophora</taxon>
    </lineage>
</organism>
<keyword evidence="4 8" id="KW-0863">Zinc-finger</keyword>
<feature type="transmembrane region" description="Helical" evidence="10">
    <location>
        <begin position="339"/>
        <end position="365"/>
    </location>
</feature>
<evidence type="ECO:0000256" key="2">
    <source>
        <dbReference type="ARBA" id="ARBA00022692"/>
    </source>
</evidence>
<dbReference type="GO" id="GO:0008270">
    <property type="term" value="F:zinc ion binding"/>
    <property type="evidence" value="ECO:0007669"/>
    <property type="project" value="UniProtKB-KW"/>
</dbReference>
<feature type="domain" description="RING-type" evidence="11">
    <location>
        <begin position="444"/>
        <end position="486"/>
    </location>
</feature>
<keyword evidence="7 10" id="KW-0472">Membrane</keyword>
<evidence type="ECO:0000256" key="5">
    <source>
        <dbReference type="ARBA" id="ARBA00022833"/>
    </source>
</evidence>
<dbReference type="EMBL" id="CDSF01000089">
    <property type="protein sequence ID" value="CEO98998.1"/>
    <property type="molecule type" value="Genomic_DNA"/>
</dbReference>
<evidence type="ECO:0000256" key="1">
    <source>
        <dbReference type="ARBA" id="ARBA00004370"/>
    </source>
</evidence>
<gene>
    <name evidence="12" type="ORF">PBRA_007112</name>
</gene>
<evidence type="ECO:0000256" key="10">
    <source>
        <dbReference type="SAM" id="Phobius"/>
    </source>
</evidence>
<keyword evidence="3" id="KW-0479">Metal-binding</keyword>
<feature type="region of interest" description="Disordered" evidence="9">
    <location>
        <begin position="1"/>
        <end position="119"/>
    </location>
</feature>
<dbReference type="InterPro" id="IPR013083">
    <property type="entry name" value="Znf_RING/FYVE/PHD"/>
</dbReference>
<keyword evidence="2 10" id="KW-0812">Transmembrane</keyword>
<evidence type="ECO:0000256" key="8">
    <source>
        <dbReference type="PROSITE-ProRule" id="PRU00175"/>
    </source>
</evidence>
<feature type="transmembrane region" description="Helical" evidence="10">
    <location>
        <begin position="371"/>
        <end position="389"/>
    </location>
</feature>
<dbReference type="GO" id="GO:0016020">
    <property type="term" value="C:membrane"/>
    <property type="evidence" value="ECO:0007669"/>
    <property type="project" value="UniProtKB-SubCell"/>
</dbReference>
<reference evidence="12 13" key="1">
    <citation type="submission" date="2015-02" db="EMBL/GenBank/DDBJ databases">
        <authorList>
            <person name="Chooi Y.-H."/>
        </authorList>
    </citation>
    <scope>NUCLEOTIDE SEQUENCE [LARGE SCALE GENOMIC DNA]</scope>
    <source>
        <strain evidence="12">E3</strain>
    </source>
</reference>
<evidence type="ECO:0000256" key="3">
    <source>
        <dbReference type="ARBA" id="ARBA00022723"/>
    </source>
</evidence>
<name>A0A0G4IUH6_PLABS</name>
<evidence type="ECO:0000256" key="4">
    <source>
        <dbReference type="ARBA" id="ARBA00022771"/>
    </source>
</evidence>
<evidence type="ECO:0000313" key="12">
    <source>
        <dbReference type="EMBL" id="CEO98998.1"/>
    </source>
</evidence>
<dbReference type="CDD" id="cd16461">
    <property type="entry name" value="RING-H2_EL5-like"/>
    <property type="match status" value="1"/>
</dbReference>
<feature type="compositionally biased region" description="Pro residues" evidence="9">
    <location>
        <begin position="46"/>
        <end position="57"/>
    </location>
</feature>
<evidence type="ECO:0000256" key="6">
    <source>
        <dbReference type="ARBA" id="ARBA00022989"/>
    </source>
</evidence>